<feature type="transmembrane region" description="Helical" evidence="1">
    <location>
        <begin position="37"/>
        <end position="55"/>
    </location>
</feature>
<feature type="transmembrane region" description="Helical" evidence="1">
    <location>
        <begin position="61"/>
        <end position="84"/>
    </location>
</feature>
<dbReference type="Pfam" id="PF09835">
    <property type="entry name" value="DUF2062"/>
    <property type="match status" value="1"/>
</dbReference>
<accession>A0A0A6PEZ2</accession>
<keyword evidence="1" id="KW-0812">Transmembrane</keyword>
<dbReference type="AlphaFoldDB" id="A0A0A6PEZ2"/>
<evidence type="ECO:0000313" key="4">
    <source>
        <dbReference type="Proteomes" id="UP000030428"/>
    </source>
</evidence>
<feature type="transmembrane region" description="Helical" evidence="1">
    <location>
        <begin position="132"/>
        <end position="157"/>
    </location>
</feature>
<keyword evidence="1" id="KW-0472">Membrane</keyword>
<sequence>MKKFFKHSLPHISLFKSHPNLNKFFGKLLHDPNLWHLNRHSLAGGMAVGLFVAFVPFPGQMLLAAGLAILFSVNLPLSVSLVWVTNPITIPPAFYLAYKLGAMLLGLPTQAIELDFSPEWVFHTLANIWQPLLLGCFVLGAISALIGYWLVIFLWRLQVTRLWQIRRANRLLKAQKRKLAASLKKNLNSC</sequence>
<feature type="transmembrane region" description="Helical" evidence="1">
    <location>
        <begin position="96"/>
        <end position="112"/>
    </location>
</feature>
<reference evidence="3 4" key="1">
    <citation type="journal article" date="2016" name="Front. Microbiol.">
        <title>Single-Cell (Meta-)Genomics of a Dimorphic Candidatus Thiomargarita nelsonii Reveals Genomic Plasticity.</title>
        <authorList>
            <person name="Flood B.E."/>
            <person name="Fliss P."/>
            <person name="Jones D.S."/>
            <person name="Dick G.J."/>
            <person name="Jain S."/>
            <person name="Kaster A.K."/>
            <person name="Winkel M."/>
            <person name="Mussmann M."/>
            <person name="Bailey J."/>
        </authorList>
    </citation>
    <scope>NUCLEOTIDE SEQUENCE [LARGE SCALE GENOMIC DNA]</scope>
    <source>
        <strain evidence="3">Hydrate Ridge</strain>
    </source>
</reference>
<feature type="domain" description="DUF2062" evidence="2">
    <location>
        <begin position="23"/>
        <end position="163"/>
    </location>
</feature>
<comment type="caution">
    <text evidence="3">The sequence shown here is derived from an EMBL/GenBank/DDBJ whole genome shotgun (WGS) entry which is preliminary data.</text>
</comment>
<dbReference type="InterPro" id="IPR018639">
    <property type="entry name" value="DUF2062"/>
</dbReference>
<keyword evidence="4" id="KW-1185">Reference proteome</keyword>
<proteinExistence type="predicted"/>
<protein>
    <recommendedName>
        <fullName evidence="2">DUF2062 domain-containing protein</fullName>
    </recommendedName>
</protein>
<keyword evidence="1" id="KW-1133">Transmembrane helix</keyword>
<evidence type="ECO:0000259" key="2">
    <source>
        <dbReference type="Pfam" id="PF09835"/>
    </source>
</evidence>
<dbReference type="EMBL" id="JSZA02000073">
    <property type="protein sequence ID" value="KHD11475.1"/>
    <property type="molecule type" value="Genomic_DNA"/>
</dbReference>
<organism evidence="3 4">
    <name type="scientific">Candidatus Thiomargarita nelsonii</name>
    <dbReference type="NCBI Taxonomy" id="1003181"/>
    <lineage>
        <taxon>Bacteria</taxon>
        <taxon>Pseudomonadati</taxon>
        <taxon>Pseudomonadota</taxon>
        <taxon>Gammaproteobacteria</taxon>
        <taxon>Thiotrichales</taxon>
        <taxon>Thiotrichaceae</taxon>
        <taxon>Thiomargarita</taxon>
    </lineage>
</organism>
<evidence type="ECO:0000313" key="3">
    <source>
        <dbReference type="EMBL" id="KHD11475.1"/>
    </source>
</evidence>
<evidence type="ECO:0000256" key="1">
    <source>
        <dbReference type="SAM" id="Phobius"/>
    </source>
</evidence>
<dbReference type="PANTHER" id="PTHR40547">
    <property type="entry name" value="SLL0298 PROTEIN"/>
    <property type="match status" value="1"/>
</dbReference>
<dbReference type="PANTHER" id="PTHR40547:SF1">
    <property type="entry name" value="SLL0298 PROTEIN"/>
    <property type="match status" value="1"/>
</dbReference>
<gene>
    <name evidence="3" type="ORF">PN36_18570</name>
</gene>
<dbReference type="Proteomes" id="UP000030428">
    <property type="component" value="Unassembled WGS sequence"/>
</dbReference>
<name>A0A0A6PEZ2_9GAMM</name>